<evidence type="ECO:0000256" key="2">
    <source>
        <dbReference type="PROSITE-ProRule" id="PRU00267"/>
    </source>
</evidence>
<evidence type="ECO:0000259" key="4">
    <source>
        <dbReference type="PROSITE" id="PS50118"/>
    </source>
</evidence>
<feature type="region of interest" description="Disordered" evidence="3">
    <location>
        <begin position="46"/>
        <end position="105"/>
    </location>
</feature>
<evidence type="ECO:0000313" key="5">
    <source>
        <dbReference type="EMBL" id="RDB26723.1"/>
    </source>
</evidence>
<dbReference type="GO" id="GO:0005634">
    <property type="term" value="C:nucleus"/>
    <property type="evidence" value="ECO:0007669"/>
    <property type="project" value="UniProtKB-UniRule"/>
</dbReference>
<dbReference type="Gene3D" id="1.10.30.10">
    <property type="entry name" value="High mobility group box domain"/>
    <property type="match status" value="2"/>
</dbReference>
<dbReference type="InParanoid" id="A0A369K4E3"/>
<gene>
    <name evidence="5" type="ORF">Hypma_005407</name>
</gene>
<dbReference type="InterPro" id="IPR036910">
    <property type="entry name" value="HMG_box_dom_sf"/>
</dbReference>
<dbReference type="SUPFAM" id="SSF47095">
    <property type="entry name" value="HMG-box"/>
    <property type="match status" value="2"/>
</dbReference>
<dbReference type="InterPro" id="IPR050342">
    <property type="entry name" value="HMGB"/>
</dbReference>
<feature type="compositionally biased region" description="Basic and acidic residues" evidence="3">
    <location>
        <begin position="83"/>
        <end position="100"/>
    </location>
</feature>
<name>A0A369K4E3_HYPMA</name>
<reference evidence="5" key="1">
    <citation type="submission" date="2018-04" db="EMBL/GenBank/DDBJ databases">
        <title>Whole genome sequencing of Hypsizygus marmoreus.</title>
        <authorList>
            <person name="Choi I.-G."/>
            <person name="Min B."/>
            <person name="Kim J.-G."/>
            <person name="Kim S."/>
            <person name="Oh Y.-L."/>
            <person name="Kong W.-S."/>
            <person name="Park H."/>
            <person name="Jeong J."/>
            <person name="Song E.-S."/>
        </authorList>
    </citation>
    <scope>NUCLEOTIDE SEQUENCE [LARGE SCALE GENOMIC DNA]</scope>
    <source>
        <strain evidence="5">51987-8</strain>
    </source>
</reference>
<accession>A0A369K4E3</accession>
<dbReference type="PROSITE" id="PS50118">
    <property type="entry name" value="HMG_BOX_2"/>
    <property type="match status" value="1"/>
</dbReference>
<keyword evidence="6" id="KW-1185">Reference proteome</keyword>
<dbReference type="AlphaFoldDB" id="A0A369K4E3"/>
<evidence type="ECO:0000256" key="3">
    <source>
        <dbReference type="SAM" id="MobiDB-lite"/>
    </source>
</evidence>
<comment type="caution">
    <text evidence="5">The sequence shown here is derived from an EMBL/GenBank/DDBJ whole genome shotgun (WGS) entry which is preliminary data.</text>
</comment>
<feature type="domain" description="HMG box" evidence="4">
    <location>
        <begin position="204"/>
        <end position="270"/>
    </location>
</feature>
<evidence type="ECO:0000313" key="6">
    <source>
        <dbReference type="Proteomes" id="UP000076154"/>
    </source>
</evidence>
<dbReference type="STRING" id="39966.A0A369K4E3"/>
<dbReference type="OrthoDB" id="1919336at2759"/>
<dbReference type="Pfam" id="PF00505">
    <property type="entry name" value="HMG_box"/>
    <property type="match status" value="1"/>
</dbReference>
<keyword evidence="1 2" id="KW-0238">DNA-binding</keyword>
<organism evidence="5 6">
    <name type="scientific">Hypsizygus marmoreus</name>
    <name type="common">White beech mushroom</name>
    <name type="synonym">Agaricus marmoreus</name>
    <dbReference type="NCBI Taxonomy" id="39966"/>
    <lineage>
        <taxon>Eukaryota</taxon>
        <taxon>Fungi</taxon>
        <taxon>Dikarya</taxon>
        <taxon>Basidiomycota</taxon>
        <taxon>Agaricomycotina</taxon>
        <taxon>Agaricomycetes</taxon>
        <taxon>Agaricomycetidae</taxon>
        <taxon>Agaricales</taxon>
        <taxon>Tricholomatineae</taxon>
        <taxon>Lyophyllaceae</taxon>
        <taxon>Hypsizygus</taxon>
    </lineage>
</organism>
<dbReference type="Proteomes" id="UP000076154">
    <property type="component" value="Unassembled WGS sequence"/>
</dbReference>
<dbReference type="PANTHER" id="PTHR48112">
    <property type="entry name" value="HIGH MOBILITY GROUP PROTEIN DSP1"/>
    <property type="match status" value="1"/>
</dbReference>
<dbReference type="EMBL" id="LUEZ02000023">
    <property type="protein sequence ID" value="RDB26723.1"/>
    <property type="molecule type" value="Genomic_DNA"/>
</dbReference>
<feature type="compositionally biased region" description="Basic residues" evidence="3">
    <location>
        <begin position="47"/>
        <end position="82"/>
    </location>
</feature>
<protein>
    <recommendedName>
        <fullName evidence="4">HMG box domain-containing protein</fullName>
    </recommendedName>
</protein>
<keyword evidence="2" id="KW-0539">Nucleus</keyword>
<dbReference type="CDD" id="cd00084">
    <property type="entry name" value="HMG-box_SF"/>
    <property type="match status" value="1"/>
</dbReference>
<dbReference type="GO" id="GO:0003677">
    <property type="term" value="F:DNA binding"/>
    <property type="evidence" value="ECO:0007669"/>
    <property type="project" value="UniProtKB-UniRule"/>
</dbReference>
<proteinExistence type="predicted"/>
<sequence length="272" mass="29984">MLSVLRLRLPLRAAARPLFQIHPIQTRGLLTSVVVREPAKKVEAKATKAKTATKAKAKTTTKAKATTKTKAKATTKAKAKPKKAAEKKPKKKEAPKDISRGLKIPGQGPTPFTHFFKQYCAALPKATDPTEFVQRAKDAGAAWRDLPQAEKERIAQDVLPLRAAAREAREEFLRGLEPGVLFALNKRRVLKGKTRLHYTTPEADRRPTNSFVRFTLNYRATNDVSGKTPVEIAKTTGELWRGMSEAEKAPFVAAAQAARAEYDAAHPKEESA</sequence>
<dbReference type="SMART" id="SM00398">
    <property type="entry name" value="HMG"/>
    <property type="match status" value="2"/>
</dbReference>
<dbReference type="InterPro" id="IPR009071">
    <property type="entry name" value="HMG_box_dom"/>
</dbReference>
<evidence type="ECO:0000256" key="1">
    <source>
        <dbReference type="ARBA" id="ARBA00023125"/>
    </source>
</evidence>
<feature type="DNA-binding region" description="HMG box" evidence="2">
    <location>
        <begin position="204"/>
        <end position="270"/>
    </location>
</feature>